<dbReference type="STRING" id="1602171.ST44_06385"/>
<comment type="caution">
    <text evidence="7">The sequence shown here is derived from an EMBL/GenBank/DDBJ whole genome shotgun (WGS) entry which is preliminary data.</text>
</comment>
<dbReference type="SUPFAM" id="SSF51126">
    <property type="entry name" value="Pectin lyase-like"/>
    <property type="match status" value="1"/>
</dbReference>
<feature type="domain" description="Rhamnogalacturonase A/B/Epimerase-like pectate lyase" evidence="6">
    <location>
        <begin position="44"/>
        <end position="99"/>
    </location>
</feature>
<sequence length="457" mass="50553">MRKISSVMLLLLFCMAVSAGGYDTAKRDSILSVITGAHMPKKKVNILKYGAKGDGKKDCLPAFKKAMAQSKKNGGLHIVVPAGTYYLQGPIHFESNTCLELSEGAILRFSPDPQFYLPMVKTSWEGTFLQNYSPFIYGYGLHDISIIGKGTIDGNASTTFATWRKKQKPAQQLSRNMNHKETPVPERNFGEGSWLRPQLIQFFGCTNITLADFFVTNSPFWCIHLLKSENIICRSLRYDAKLVNNDGIDPEMSRNILVEDVSFNNGDDNVAIKSGRDNDGWAAASPSENIIIRRCRFKGLHAVVIGSEMSAGVRNVFVEDCTYAGYCKRGIFVKTNPNRGGFVEGLYVRNCEFGEVEDLFYVTSMYAGEGMDDTHFSVVRNIFVDGLRCDKARIGGIILQGTEAKPISDVVFRNVDIKEVKNALSMDNTEGVMFAGCHLGGKAGVPTQVTAKDKIFN</sequence>
<dbReference type="InterPro" id="IPR012334">
    <property type="entry name" value="Pectin_lyas_fold"/>
</dbReference>
<dbReference type="SMART" id="SM00710">
    <property type="entry name" value="PbH1"/>
    <property type="match status" value="5"/>
</dbReference>
<reference evidence="7 8" key="1">
    <citation type="submission" date="2015-01" db="EMBL/GenBank/DDBJ databases">
        <title>Comparative genomics of non-oral Prevotella species.</title>
        <authorList>
            <person name="Accetto T."/>
            <person name="Nograsek B."/>
            <person name="Avgustin G."/>
        </authorList>
    </citation>
    <scope>NUCLEOTIDE SEQUENCE [LARGE SCALE GENOMIC DNA]</scope>
    <source>
        <strain evidence="7 8">P5-119</strain>
    </source>
</reference>
<dbReference type="InterPro" id="IPR000743">
    <property type="entry name" value="Glyco_hydro_28"/>
</dbReference>
<dbReference type="InterPro" id="IPR011050">
    <property type="entry name" value="Pectin_lyase_fold/virulence"/>
</dbReference>
<keyword evidence="3 4" id="KW-0326">Glycosidase</keyword>
<dbReference type="Pfam" id="PF12708">
    <property type="entry name" value="Pect-lyase_RHGA_epim"/>
    <property type="match status" value="1"/>
</dbReference>
<dbReference type="InterPro" id="IPR006626">
    <property type="entry name" value="PbH1"/>
</dbReference>
<keyword evidence="5" id="KW-0732">Signal</keyword>
<comment type="similarity">
    <text evidence="1 4">Belongs to the glycosyl hydrolase 28 family.</text>
</comment>
<accession>A0A0D0IU83</accession>
<dbReference type="InterPro" id="IPR024535">
    <property type="entry name" value="RHGA/B-epi-like_pectate_lyase"/>
</dbReference>
<evidence type="ECO:0000256" key="1">
    <source>
        <dbReference type="ARBA" id="ARBA00008834"/>
    </source>
</evidence>
<dbReference type="PANTHER" id="PTHR31339">
    <property type="entry name" value="PECTIN LYASE-RELATED"/>
    <property type="match status" value="1"/>
</dbReference>
<dbReference type="EMBL" id="JXQK01000052">
    <property type="protein sequence ID" value="KIP62642.1"/>
    <property type="molecule type" value="Genomic_DNA"/>
</dbReference>
<dbReference type="InterPro" id="IPR051801">
    <property type="entry name" value="GH28_Enzymes"/>
</dbReference>
<evidence type="ECO:0000256" key="5">
    <source>
        <dbReference type="SAM" id="SignalP"/>
    </source>
</evidence>
<feature type="chain" id="PRO_5002212494" evidence="5">
    <location>
        <begin position="20"/>
        <end position="457"/>
    </location>
</feature>
<feature type="signal peptide" evidence="5">
    <location>
        <begin position="1"/>
        <end position="19"/>
    </location>
</feature>
<proteinExistence type="inferred from homology"/>
<evidence type="ECO:0000256" key="3">
    <source>
        <dbReference type="ARBA" id="ARBA00023295"/>
    </source>
</evidence>
<gene>
    <name evidence="7" type="ORF">ST44_06385</name>
</gene>
<protein>
    <submittedName>
        <fullName evidence="7">Glycoside hydrolase</fullName>
    </submittedName>
</protein>
<evidence type="ECO:0000256" key="2">
    <source>
        <dbReference type="ARBA" id="ARBA00022801"/>
    </source>
</evidence>
<keyword evidence="2 4" id="KW-0378">Hydrolase</keyword>
<dbReference type="Gene3D" id="2.160.20.10">
    <property type="entry name" value="Single-stranded right-handed beta-helix, Pectin lyase-like"/>
    <property type="match status" value="1"/>
</dbReference>
<dbReference type="AlphaFoldDB" id="A0A0D0IU83"/>
<evidence type="ECO:0000256" key="4">
    <source>
        <dbReference type="RuleBase" id="RU361169"/>
    </source>
</evidence>
<dbReference type="PANTHER" id="PTHR31339:SF9">
    <property type="entry name" value="PLASMIN AND FIBRONECTIN-BINDING PROTEIN A"/>
    <property type="match status" value="1"/>
</dbReference>
<evidence type="ECO:0000313" key="7">
    <source>
        <dbReference type="EMBL" id="KIP62642.1"/>
    </source>
</evidence>
<evidence type="ECO:0000313" key="8">
    <source>
        <dbReference type="Proteomes" id="UP000032046"/>
    </source>
</evidence>
<name>A0A0D0IU83_9BACT</name>
<dbReference type="Proteomes" id="UP000032046">
    <property type="component" value="Unassembled WGS sequence"/>
</dbReference>
<dbReference type="Pfam" id="PF00295">
    <property type="entry name" value="Glyco_hydro_28"/>
    <property type="match status" value="1"/>
</dbReference>
<dbReference type="GO" id="GO:0005975">
    <property type="term" value="P:carbohydrate metabolic process"/>
    <property type="evidence" value="ECO:0007669"/>
    <property type="project" value="InterPro"/>
</dbReference>
<keyword evidence="8" id="KW-1185">Reference proteome</keyword>
<dbReference type="GO" id="GO:0004650">
    <property type="term" value="F:polygalacturonase activity"/>
    <property type="evidence" value="ECO:0007669"/>
    <property type="project" value="InterPro"/>
</dbReference>
<evidence type="ECO:0000259" key="6">
    <source>
        <dbReference type="Pfam" id="PF12708"/>
    </source>
</evidence>
<organism evidence="7 8">
    <name type="scientific">Prevotella pectinovora</name>
    <dbReference type="NCBI Taxonomy" id="1602169"/>
    <lineage>
        <taxon>Bacteria</taxon>
        <taxon>Pseudomonadati</taxon>
        <taxon>Bacteroidota</taxon>
        <taxon>Bacteroidia</taxon>
        <taxon>Bacteroidales</taxon>
        <taxon>Prevotellaceae</taxon>
        <taxon>Prevotella</taxon>
    </lineage>
</organism>